<dbReference type="PANTHER" id="PTHR24093:SF520">
    <property type="entry name" value="CALCIUM-TRANSPORTING ATPASE 9, PLASMA MEMBRANE-TYPE"/>
    <property type="match status" value="1"/>
</dbReference>
<evidence type="ECO:0000259" key="4">
    <source>
        <dbReference type="Pfam" id="PF00690"/>
    </source>
</evidence>
<dbReference type="Proteomes" id="UP000257109">
    <property type="component" value="Unassembled WGS sequence"/>
</dbReference>
<feature type="transmembrane region" description="Helical" evidence="3">
    <location>
        <begin position="234"/>
        <end position="251"/>
    </location>
</feature>
<sequence>MSNKDMSNMTSTARGSTSSSSNGLLTVTIASSKPEGTATNDDDDDLLVDPDDPFDITQTKNAPHEALRRWRQAAFVLNASRRFRYTLDLKKEEDKEKKKSMIRSHAQVIRAALLFRLAGERELVTSTAAAAASPTPVVEYAVELEQLVSMTKNQNVKGLSNLLKSVPDKGISGDDIDLLKRKNAFGTNTYPRKKGRSFWVHSLYMMLSSIFIYNTLDELVAMLLRFLWESWQDLTLIILIIAAVVSLVLGIKT</sequence>
<dbReference type="STRING" id="157652.A0A371E317"/>
<keyword evidence="1" id="KW-0460">Magnesium</keyword>
<dbReference type="OrthoDB" id="3352408at2759"/>
<dbReference type="InterPro" id="IPR024750">
    <property type="entry name" value="Ca_ATPase_N_dom"/>
</dbReference>
<comment type="caution">
    <text evidence="6">The sequence shown here is derived from an EMBL/GenBank/DDBJ whole genome shotgun (WGS) entry which is preliminary data.</text>
</comment>
<dbReference type="GO" id="GO:0005388">
    <property type="term" value="F:P-type calcium transporter activity"/>
    <property type="evidence" value="ECO:0007669"/>
    <property type="project" value="TreeGrafter"/>
</dbReference>
<feature type="transmembrane region" description="Helical" evidence="3">
    <location>
        <begin position="198"/>
        <end position="214"/>
    </location>
</feature>
<dbReference type="Pfam" id="PF00690">
    <property type="entry name" value="Cation_ATPase_N"/>
    <property type="match status" value="1"/>
</dbReference>
<name>A0A371E317_MUCPR</name>
<evidence type="ECO:0000256" key="3">
    <source>
        <dbReference type="SAM" id="Phobius"/>
    </source>
</evidence>
<feature type="domain" description="Calcium-transporting P-type ATPase N-terminal autoinhibitory" evidence="5">
    <location>
        <begin position="51"/>
        <end position="93"/>
    </location>
</feature>
<protein>
    <submittedName>
        <fullName evidence="6">Calcium-transporting ATPase 9, plasma membrane-type</fullName>
    </submittedName>
</protein>
<gene>
    <name evidence="6" type="primary">ACA9</name>
    <name evidence="6" type="ORF">CR513_61427</name>
</gene>
<dbReference type="PANTHER" id="PTHR24093">
    <property type="entry name" value="CATION TRANSPORTING ATPASE"/>
    <property type="match status" value="1"/>
</dbReference>
<feature type="non-terminal residue" evidence="6">
    <location>
        <position position="253"/>
    </location>
</feature>
<keyword evidence="3" id="KW-1133">Transmembrane helix</keyword>
<dbReference type="GO" id="GO:0005886">
    <property type="term" value="C:plasma membrane"/>
    <property type="evidence" value="ECO:0007669"/>
    <property type="project" value="TreeGrafter"/>
</dbReference>
<dbReference type="FunFam" id="1.20.5.170:FF:000029">
    <property type="entry name" value="Calcium-transporting ATPase"/>
    <property type="match status" value="1"/>
</dbReference>
<feature type="compositionally biased region" description="Low complexity" evidence="2">
    <location>
        <begin position="10"/>
        <end position="28"/>
    </location>
</feature>
<dbReference type="InterPro" id="IPR023298">
    <property type="entry name" value="ATPase_P-typ_TM_dom_sf"/>
</dbReference>
<dbReference type="EMBL" id="QJKJ01016879">
    <property type="protein sequence ID" value="RDX60431.1"/>
    <property type="molecule type" value="Genomic_DNA"/>
</dbReference>
<keyword evidence="3" id="KW-0472">Membrane</keyword>
<accession>A0A371E317</accession>
<dbReference type="InterPro" id="IPR004014">
    <property type="entry name" value="ATPase_P-typ_cation-transptr_N"/>
</dbReference>
<dbReference type="GO" id="GO:0005516">
    <property type="term" value="F:calmodulin binding"/>
    <property type="evidence" value="ECO:0007669"/>
    <property type="project" value="InterPro"/>
</dbReference>
<organism evidence="6 7">
    <name type="scientific">Mucuna pruriens</name>
    <name type="common">Velvet bean</name>
    <name type="synonym">Dolichos pruriens</name>
    <dbReference type="NCBI Taxonomy" id="157652"/>
    <lineage>
        <taxon>Eukaryota</taxon>
        <taxon>Viridiplantae</taxon>
        <taxon>Streptophyta</taxon>
        <taxon>Embryophyta</taxon>
        <taxon>Tracheophyta</taxon>
        <taxon>Spermatophyta</taxon>
        <taxon>Magnoliopsida</taxon>
        <taxon>eudicotyledons</taxon>
        <taxon>Gunneridae</taxon>
        <taxon>Pentapetalae</taxon>
        <taxon>rosids</taxon>
        <taxon>fabids</taxon>
        <taxon>Fabales</taxon>
        <taxon>Fabaceae</taxon>
        <taxon>Papilionoideae</taxon>
        <taxon>50 kb inversion clade</taxon>
        <taxon>NPAAA clade</taxon>
        <taxon>indigoferoid/millettioid clade</taxon>
        <taxon>Phaseoleae</taxon>
        <taxon>Mucuna</taxon>
    </lineage>
</organism>
<feature type="domain" description="Cation-transporting P-type ATPase N-terminal" evidence="4">
    <location>
        <begin position="153"/>
        <end position="206"/>
    </location>
</feature>
<proteinExistence type="predicted"/>
<reference evidence="6" key="1">
    <citation type="submission" date="2018-05" db="EMBL/GenBank/DDBJ databases">
        <title>Draft genome of Mucuna pruriens seed.</title>
        <authorList>
            <person name="Nnadi N.E."/>
            <person name="Vos R."/>
            <person name="Hasami M.H."/>
            <person name="Devisetty U.K."/>
            <person name="Aguiy J.C."/>
        </authorList>
    </citation>
    <scope>NUCLEOTIDE SEQUENCE [LARGE SCALE GENOMIC DNA]</scope>
    <source>
        <strain evidence="6">JCA_2017</strain>
    </source>
</reference>
<evidence type="ECO:0000259" key="5">
    <source>
        <dbReference type="Pfam" id="PF12515"/>
    </source>
</evidence>
<dbReference type="Gene3D" id="1.20.5.170">
    <property type="match status" value="1"/>
</dbReference>
<evidence type="ECO:0000313" key="6">
    <source>
        <dbReference type="EMBL" id="RDX60431.1"/>
    </source>
</evidence>
<keyword evidence="7" id="KW-1185">Reference proteome</keyword>
<dbReference type="AlphaFoldDB" id="A0A371E317"/>
<feature type="region of interest" description="Disordered" evidence="2">
    <location>
        <begin position="1"/>
        <end position="60"/>
    </location>
</feature>
<evidence type="ECO:0000256" key="1">
    <source>
        <dbReference type="ARBA" id="ARBA00022842"/>
    </source>
</evidence>
<dbReference type="SUPFAM" id="SSF81665">
    <property type="entry name" value="Calcium ATPase, transmembrane domain M"/>
    <property type="match status" value="1"/>
</dbReference>
<feature type="compositionally biased region" description="Acidic residues" evidence="2">
    <location>
        <begin position="40"/>
        <end position="54"/>
    </location>
</feature>
<evidence type="ECO:0000313" key="7">
    <source>
        <dbReference type="Proteomes" id="UP000257109"/>
    </source>
</evidence>
<keyword evidence="3" id="KW-0812">Transmembrane</keyword>
<evidence type="ECO:0000256" key="2">
    <source>
        <dbReference type="SAM" id="MobiDB-lite"/>
    </source>
</evidence>
<dbReference type="Pfam" id="PF12515">
    <property type="entry name" value="CaATP_NAI"/>
    <property type="match status" value="1"/>
</dbReference>